<feature type="modified residue" description="4-aspartylphosphate" evidence="3">
    <location>
        <position position="62"/>
    </location>
</feature>
<dbReference type="PANTHER" id="PTHR44591:SF14">
    <property type="entry name" value="PROTEIN PILG"/>
    <property type="match status" value="1"/>
</dbReference>
<protein>
    <submittedName>
        <fullName evidence="5">Response regulator</fullName>
    </submittedName>
</protein>
<dbReference type="Pfam" id="PF00072">
    <property type="entry name" value="Response_reg"/>
    <property type="match status" value="1"/>
</dbReference>
<dbReference type="InterPro" id="IPR011006">
    <property type="entry name" value="CheY-like_superfamily"/>
</dbReference>
<keyword evidence="1 3" id="KW-0597">Phosphoprotein</keyword>
<evidence type="ECO:0000259" key="4">
    <source>
        <dbReference type="PROSITE" id="PS50110"/>
    </source>
</evidence>
<dbReference type="SMART" id="SM00448">
    <property type="entry name" value="REC"/>
    <property type="match status" value="1"/>
</dbReference>
<evidence type="ECO:0000256" key="2">
    <source>
        <dbReference type="ARBA" id="ARBA00023012"/>
    </source>
</evidence>
<evidence type="ECO:0000256" key="1">
    <source>
        <dbReference type="ARBA" id="ARBA00022553"/>
    </source>
</evidence>
<dbReference type="PROSITE" id="PS50110">
    <property type="entry name" value="RESPONSE_REGULATORY"/>
    <property type="match status" value="1"/>
</dbReference>
<feature type="domain" description="Response regulatory" evidence="4">
    <location>
        <begin position="9"/>
        <end position="129"/>
    </location>
</feature>
<keyword evidence="2" id="KW-0902">Two-component regulatory system</keyword>
<dbReference type="InterPro" id="IPR001789">
    <property type="entry name" value="Sig_transdc_resp-reg_receiver"/>
</dbReference>
<dbReference type="RefSeq" id="WP_204661042.1">
    <property type="nucleotide sequence ID" value="NZ_CP056775.1"/>
</dbReference>
<dbReference type="Gene3D" id="3.40.50.2300">
    <property type="match status" value="1"/>
</dbReference>
<name>A0ABX7I2S5_9BACT</name>
<reference evidence="5 6" key="1">
    <citation type="submission" date="2020-06" db="EMBL/GenBank/DDBJ databases">
        <title>Dyadobacter sandarakinus sp. nov., isolated from the soil of the Arctic Yellow River Station.</title>
        <authorList>
            <person name="Zhang Y."/>
            <person name="Peng F."/>
        </authorList>
    </citation>
    <scope>NUCLEOTIDE SEQUENCE [LARGE SCALE GENOMIC DNA]</scope>
    <source>
        <strain evidence="5 6">Q3-56</strain>
    </source>
</reference>
<evidence type="ECO:0000256" key="3">
    <source>
        <dbReference type="PROSITE-ProRule" id="PRU00169"/>
    </source>
</evidence>
<dbReference type="SUPFAM" id="SSF52172">
    <property type="entry name" value="CheY-like"/>
    <property type="match status" value="1"/>
</dbReference>
<dbReference type="Proteomes" id="UP000612680">
    <property type="component" value="Chromosome"/>
</dbReference>
<organism evidence="5 6">
    <name type="scientific">Dyadobacter sandarakinus</name>
    <dbReference type="NCBI Taxonomy" id="2747268"/>
    <lineage>
        <taxon>Bacteria</taxon>
        <taxon>Pseudomonadati</taxon>
        <taxon>Bacteroidota</taxon>
        <taxon>Cytophagia</taxon>
        <taxon>Cytophagales</taxon>
        <taxon>Spirosomataceae</taxon>
        <taxon>Dyadobacter</taxon>
    </lineage>
</organism>
<dbReference type="PANTHER" id="PTHR44591">
    <property type="entry name" value="STRESS RESPONSE REGULATOR PROTEIN 1"/>
    <property type="match status" value="1"/>
</dbReference>
<accession>A0ABX7I2S5</accession>
<dbReference type="EMBL" id="CP056775">
    <property type="protein sequence ID" value="QRR00245.1"/>
    <property type="molecule type" value="Genomic_DNA"/>
</dbReference>
<keyword evidence="6" id="KW-1185">Reference proteome</keyword>
<sequence length="134" mass="14532">MTDSSSGKAIFIADDDSDDRFFIKNAITSSDIKAEVIEAEDGLALIALLKSTAQEASLIIVDMNMPKMNGMETISHVRQIPGIQEVPVVIISTSPGEHLADKASRAGVAAVYKKPNSLEEFDRLVQQLQAKFLL</sequence>
<evidence type="ECO:0000313" key="5">
    <source>
        <dbReference type="EMBL" id="QRR00245.1"/>
    </source>
</evidence>
<evidence type="ECO:0000313" key="6">
    <source>
        <dbReference type="Proteomes" id="UP000612680"/>
    </source>
</evidence>
<gene>
    <name evidence="5" type="ORF">HWI92_04665</name>
</gene>
<proteinExistence type="predicted"/>
<dbReference type="InterPro" id="IPR050595">
    <property type="entry name" value="Bact_response_regulator"/>
</dbReference>